<evidence type="ECO:0000256" key="1">
    <source>
        <dbReference type="SAM" id="SignalP"/>
    </source>
</evidence>
<dbReference type="InterPro" id="IPR046647">
    <property type="entry name" value="DUF6759"/>
</dbReference>
<protein>
    <recommendedName>
        <fullName evidence="2">DUF6759 domain-containing protein</fullName>
    </recommendedName>
</protein>
<accession>A0A0C1FQR9</accession>
<dbReference type="EMBL" id="JSYL01000002">
    <property type="protein sequence ID" value="KIA90224.1"/>
    <property type="molecule type" value="Genomic_DNA"/>
</dbReference>
<feature type="domain" description="DUF6759" evidence="2">
    <location>
        <begin position="165"/>
        <end position="258"/>
    </location>
</feature>
<dbReference type="OrthoDB" id="1451508at2"/>
<evidence type="ECO:0000313" key="3">
    <source>
        <dbReference type="EMBL" id="KIA90224.1"/>
    </source>
</evidence>
<keyword evidence="1" id="KW-0732">Signal</keyword>
<organism evidence="3 4">
    <name type="scientific">Kaistella jeonii</name>
    <dbReference type="NCBI Taxonomy" id="266749"/>
    <lineage>
        <taxon>Bacteria</taxon>
        <taxon>Pseudomonadati</taxon>
        <taxon>Bacteroidota</taxon>
        <taxon>Flavobacteriia</taxon>
        <taxon>Flavobacteriales</taxon>
        <taxon>Weeksellaceae</taxon>
        <taxon>Chryseobacterium group</taxon>
        <taxon>Kaistella</taxon>
    </lineage>
</organism>
<proteinExistence type="predicted"/>
<sequence>MFSFKNIFFLLILLSFSNLSAQKKSKDYSNILNSTNIYEIDAYLRDAHPDDPKRTVLKPKLVKMLKEYIRTAHVGDQRVKDFQEKIVLLRKRSSTRISFEELNEIIRQKQIAKFKEELRKKDGSSITYITTVYGSESVPNNATTFGNSVDTEVEEFKMLLSVSPIEHKNNTVKILNSLFDNNPESKESIVMIENRSDCNLIMRIEGVGNMKYRLAVPAHAQNTIVVSKGDYLFSSLVCGAQYASQKTVQKAIMVALGDSPAK</sequence>
<name>A0A0C1FQR9_9FLAO</name>
<dbReference type="STRING" id="266749.SAMN05421876_103169"/>
<gene>
    <name evidence="3" type="ORF">OA86_03630</name>
</gene>
<comment type="caution">
    <text evidence="3">The sequence shown here is derived from an EMBL/GenBank/DDBJ whole genome shotgun (WGS) entry which is preliminary data.</text>
</comment>
<evidence type="ECO:0000259" key="2">
    <source>
        <dbReference type="Pfam" id="PF20545"/>
    </source>
</evidence>
<keyword evidence="4" id="KW-1185">Reference proteome</keyword>
<feature type="signal peptide" evidence="1">
    <location>
        <begin position="1"/>
        <end position="21"/>
    </location>
</feature>
<feature type="chain" id="PRO_5002132518" description="DUF6759 domain-containing protein" evidence="1">
    <location>
        <begin position="22"/>
        <end position="262"/>
    </location>
</feature>
<reference evidence="3 4" key="1">
    <citation type="submission" date="2014-10" db="EMBL/GenBank/DDBJ databases">
        <title>Kaistella jeonii genome.</title>
        <authorList>
            <person name="Clayton J.T."/>
            <person name="Newman J.D."/>
        </authorList>
    </citation>
    <scope>NUCLEOTIDE SEQUENCE [LARGE SCALE GENOMIC DNA]</scope>
    <source>
        <strain evidence="3 4">DSM 17048</strain>
    </source>
</reference>
<dbReference type="Proteomes" id="UP000031473">
    <property type="component" value="Unassembled WGS sequence"/>
</dbReference>
<evidence type="ECO:0000313" key="4">
    <source>
        <dbReference type="Proteomes" id="UP000031473"/>
    </source>
</evidence>
<dbReference type="AlphaFoldDB" id="A0A0C1FQR9"/>
<dbReference type="Pfam" id="PF20545">
    <property type="entry name" value="DUF6759"/>
    <property type="match status" value="1"/>
</dbReference>